<organism evidence="2">
    <name type="scientific">Euplotes harpa</name>
    <dbReference type="NCBI Taxonomy" id="151035"/>
    <lineage>
        <taxon>Eukaryota</taxon>
        <taxon>Sar</taxon>
        <taxon>Alveolata</taxon>
        <taxon>Ciliophora</taxon>
        <taxon>Intramacronucleata</taxon>
        <taxon>Spirotrichea</taxon>
        <taxon>Hypotrichia</taxon>
        <taxon>Euplotida</taxon>
        <taxon>Euplotidae</taxon>
        <taxon>Euplotes</taxon>
    </lineage>
</organism>
<dbReference type="EMBL" id="HBII01041104">
    <property type="protein sequence ID" value="CAE0358284.1"/>
    <property type="molecule type" value="Transcribed_RNA"/>
</dbReference>
<reference evidence="2" key="1">
    <citation type="submission" date="2021-01" db="EMBL/GenBank/DDBJ databases">
        <authorList>
            <person name="Corre E."/>
            <person name="Pelletier E."/>
            <person name="Niang G."/>
            <person name="Scheremetjew M."/>
            <person name="Finn R."/>
            <person name="Kale V."/>
            <person name="Holt S."/>
            <person name="Cochrane G."/>
            <person name="Meng A."/>
            <person name="Brown T."/>
            <person name="Cohen L."/>
        </authorList>
    </citation>
    <scope>NUCLEOTIDE SEQUENCE</scope>
    <source>
        <strain evidence="2">FSP1.4</strain>
    </source>
</reference>
<gene>
    <name evidence="2" type="ORF">EHAR0213_LOCUS17207</name>
</gene>
<keyword evidence="1" id="KW-0812">Transmembrane</keyword>
<evidence type="ECO:0000256" key="1">
    <source>
        <dbReference type="SAM" id="Phobius"/>
    </source>
</evidence>
<keyword evidence="1" id="KW-0472">Membrane</keyword>
<keyword evidence="1" id="KW-1133">Transmembrane helix</keyword>
<accession>A0A7S3JN47</accession>
<sequence length="165" mass="18669">MSRSVFTLSDLIGLVGGINSIMFIVGAWCIGILIDRIYISSLISSLYHVPNTLSGSDYSRKVEPRKKKINVNESSIYGLKNSSTSNQFKMSLPTEEVQSSEVTHKLCDAIKSRTSYRFSWSTIFASVFCLTKLVCNKKDSGCVRRHNVYRNGCRRINYETDLVYL</sequence>
<dbReference type="AlphaFoldDB" id="A0A7S3JN47"/>
<evidence type="ECO:0000313" key="2">
    <source>
        <dbReference type="EMBL" id="CAE0358284.1"/>
    </source>
</evidence>
<feature type="transmembrane region" description="Helical" evidence="1">
    <location>
        <begin position="12"/>
        <end position="34"/>
    </location>
</feature>
<protein>
    <submittedName>
        <fullName evidence="2">Uncharacterized protein</fullName>
    </submittedName>
</protein>
<name>A0A7S3JN47_9SPIT</name>
<proteinExistence type="predicted"/>